<name>A0ABW6CR30_9CAUL</name>
<accession>A0ABW6CR30</accession>
<gene>
    <name evidence="2" type="ORF">OCL97_16395</name>
</gene>
<keyword evidence="3" id="KW-1185">Reference proteome</keyword>
<feature type="transmembrane region" description="Helical" evidence="1">
    <location>
        <begin position="41"/>
        <end position="63"/>
    </location>
</feature>
<keyword evidence="1" id="KW-1133">Transmembrane helix</keyword>
<dbReference type="Proteomes" id="UP001598130">
    <property type="component" value="Unassembled WGS sequence"/>
</dbReference>
<keyword evidence="1" id="KW-0812">Transmembrane</keyword>
<evidence type="ECO:0000313" key="3">
    <source>
        <dbReference type="Proteomes" id="UP001598130"/>
    </source>
</evidence>
<evidence type="ECO:0000313" key="2">
    <source>
        <dbReference type="EMBL" id="MFD3265539.1"/>
    </source>
</evidence>
<proteinExistence type="predicted"/>
<comment type="caution">
    <text evidence="2">The sequence shown here is derived from an EMBL/GenBank/DDBJ whole genome shotgun (WGS) entry which is preliminary data.</text>
</comment>
<evidence type="ECO:0000256" key="1">
    <source>
        <dbReference type="SAM" id="Phobius"/>
    </source>
</evidence>
<protein>
    <recommendedName>
        <fullName evidence="4">DUF2909 domain-containing protein</fullName>
    </recommendedName>
</protein>
<dbReference type="EMBL" id="JAOTJD010000034">
    <property type="protein sequence ID" value="MFD3265539.1"/>
    <property type="molecule type" value="Genomic_DNA"/>
</dbReference>
<reference evidence="2 3" key="1">
    <citation type="submission" date="2022-09" db="EMBL/GenBank/DDBJ databases">
        <title>New species of Phenylobacterium.</title>
        <authorList>
            <person name="Mieszkin S."/>
        </authorList>
    </citation>
    <scope>NUCLEOTIDE SEQUENCE [LARGE SCALE GENOMIC DNA]</scope>
    <source>
        <strain evidence="2 3">HK31-G</strain>
    </source>
</reference>
<sequence length="67" mass="7024">MTLSVTLGLIAAFLAVAVFAGWRGAQPPNPLKGVRMAPYRLIMVTAAAAVLILLVHLVNLLGVKTGR</sequence>
<organism evidence="2 3">
    <name type="scientific">Phenylobacterium ferrooxidans</name>
    <dbReference type="NCBI Taxonomy" id="2982689"/>
    <lineage>
        <taxon>Bacteria</taxon>
        <taxon>Pseudomonadati</taxon>
        <taxon>Pseudomonadota</taxon>
        <taxon>Alphaproteobacteria</taxon>
        <taxon>Caulobacterales</taxon>
        <taxon>Caulobacteraceae</taxon>
        <taxon>Phenylobacterium</taxon>
    </lineage>
</organism>
<keyword evidence="1" id="KW-0472">Membrane</keyword>
<evidence type="ECO:0008006" key="4">
    <source>
        <dbReference type="Google" id="ProtNLM"/>
    </source>
</evidence>